<dbReference type="PROSITE" id="PS50987">
    <property type="entry name" value="HTH_ARSR_2"/>
    <property type="match status" value="1"/>
</dbReference>
<dbReference type="InterPro" id="IPR036388">
    <property type="entry name" value="WH-like_DNA-bd_sf"/>
</dbReference>
<organism evidence="2 3">
    <name type="scientific">Kineosporia corallincola</name>
    <dbReference type="NCBI Taxonomy" id="2835133"/>
    <lineage>
        <taxon>Bacteria</taxon>
        <taxon>Bacillati</taxon>
        <taxon>Actinomycetota</taxon>
        <taxon>Actinomycetes</taxon>
        <taxon>Kineosporiales</taxon>
        <taxon>Kineosporiaceae</taxon>
        <taxon>Kineosporia</taxon>
    </lineage>
</organism>
<dbReference type="NCBIfam" id="NF033788">
    <property type="entry name" value="HTH_metalloreg"/>
    <property type="match status" value="1"/>
</dbReference>
<dbReference type="SUPFAM" id="SSF46785">
    <property type="entry name" value="Winged helix' DNA-binding domain"/>
    <property type="match status" value="1"/>
</dbReference>
<proteinExistence type="predicted"/>
<dbReference type="Gene3D" id="1.10.10.10">
    <property type="entry name" value="Winged helix-like DNA-binding domain superfamily/Winged helix DNA-binding domain"/>
    <property type="match status" value="1"/>
</dbReference>
<gene>
    <name evidence="2" type="ORF">KIH74_29975</name>
</gene>
<name>A0ABS5TQ31_9ACTN</name>
<dbReference type="CDD" id="cd00090">
    <property type="entry name" value="HTH_ARSR"/>
    <property type="match status" value="1"/>
</dbReference>
<dbReference type="PANTHER" id="PTHR39168">
    <property type="entry name" value="TRANSCRIPTIONAL REGULATOR-RELATED"/>
    <property type="match status" value="1"/>
</dbReference>
<dbReference type="InterPro" id="IPR052543">
    <property type="entry name" value="HTH_Metal-responsive_Reg"/>
</dbReference>
<keyword evidence="3" id="KW-1185">Reference proteome</keyword>
<evidence type="ECO:0000313" key="3">
    <source>
        <dbReference type="Proteomes" id="UP001197247"/>
    </source>
</evidence>
<comment type="caution">
    <text evidence="2">The sequence shown here is derived from an EMBL/GenBank/DDBJ whole genome shotgun (WGS) entry which is preliminary data.</text>
</comment>
<feature type="domain" description="HTH arsR-type" evidence="1">
    <location>
        <begin position="1"/>
        <end position="92"/>
    </location>
</feature>
<evidence type="ECO:0000259" key="1">
    <source>
        <dbReference type="PROSITE" id="PS50987"/>
    </source>
</evidence>
<evidence type="ECO:0000313" key="2">
    <source>
        <dbReference type="EMBL" id="MBT0773210.1"/>
    </source>
</evidence>
<dbReference type="EMBL" id="JAHBAY010000016">
    <property type="protein sequence ID" value="MBT0773210.1"/>
    <property type="molecule type" value="Genomic_DNA"/>
</dbReference>
<accession>A0ABS5TQ31</accession>
<reference evidence="2 3" key="1">
    <citation type="submission" date="2021-05" db="EMBL/GenBank/DDBJ databases">
        <title>Kineosporia and Streptomyces sp. nov. two new marine actinobacteria isolated from Coral.</title>
        <authorList>
            <person name="Buangrab K."/>
            <person name="Sutthacheep M."/>
            <person name="Yeemin T."/>
            <person name="Harunari E."/>
            <person name="Igarashi Y."/>
            <person name="Kanchanasin P."/>
            <person name="Tanasupawat S."/>
            <person name="Phongsopitanun W."/>
        </authorList>
    </citation>
    <scope>NUCLEOTIDE SEQUENCE [LARGE SCALE GENOMIC DNA]</scope>
    <source>
        <strain evidence="2 3">J2-2</strain>
    </source>
</reference>
<dbReference type="RefSeq" id="WP_214159751.1">
    <property type="nucleotide sequence ID" value="NZ_JAHBAY010000016.1"/>
</dbReference>
<dbReference type="InterPro" id="IPR036390">
    <property type="entry name" value="WH_DNA-bd_sf"/>
</dbReference>
<dbReference type="InterPro" id="IPR001845">
    <property type="entry name" value="HTH_ArsR_DNA-bd_dom"/>
</dbReference>
<dbReference type="Pfam" id="PF12840">
    <property type="entry name" value="HTH_20"/>
    <property type="match status" value="1"/>
</dbReference>
<dbReference type="SMART" id="SM00418">
    <property type="entry name" value="HTH_ARSR"/>
    <property type="match status" value="1"/>
</dbReference>
<dbReference type="InterPro" id="IPR011991">
    <property type="entry name" value="ArsR-like_HTH"/>
</dbReference>
<protein>
    <submittedName>
        <fullName evidence="2">Helix-turn-helix transcriptional regulator</fullName>
    </submittedName>
</protein>
<sequence>MSRDLSTIGRALAAPARATFLAVLMDGSTRPAGELARAAGVSAATASEHLGVLLDAGLVDCVPRGRHRFYRIADDSVAAALEQLGHLCPPAPVLTHAQHRGRRDLLRARLCYDHLAGRLGIALTRSLTGRGWLDPADLALRDDGERAMTALGIDVAALRAGRRPLTRSCPDWTERHPHLAGALGAALATHFTGQNWLTRRPGGRGLDVTAAGRRALTGTWGLDLSGLETAPGSLRTAG</sequence>
<dbReference type="Proteomes" id="UP001197247">
    <property type="component" value="Unassembled WGS sequence"/>
</dbReference>
<dbReference type="PANTHER" id="PTHR39168:SF2">
    <property type="entry name" value="HTH-TYPE TRANSCRIPTIONAL REGULATOR CMTR"/>
    <property type="match status" value="1"/>
</dbReference>